<evidence type="ECO:0000256" key="1">
    <source>
        <dbReference type="ARBA" id="ARBA00004370"/>
    </source>
</evidence>
<feature type="domain" description="Mechanosensitive ion channel MscS" evidence="6">
    <location>
        <begin position="127"/>
        <end position="194"/>
    </location>
</feature>
<dbReference type="PANTHER" id="PTHR30566">
    <property type="entry name" value="YNAI-RELATED MECHANOSENSITIVE ION CHANNEL"/>
    <property type="match status" value="1"/>
</dbReference>
<evidence type="ECO:0000313" key="7">
    <source>
        <dbReference type="EMBL" id="CAA6828407.1"/>
    </source>
</evidence>
<evidence type="ECO:0000259" key="6">
    <source>
        <dbReference type="Pfam" id="PF00924"/>
    </source>
</evidence>
<evidence type="ECO:0000256" key="2">
    <source>
        <dbReference type="ARBA" id="ARBA00022692"/>
    </source>
</evidence>
<feature type="transmembrane region" description="Helical" evidence="5">
    <location>
        <begin position="43"/>
        <end position="65"/>
    </location>
</feature>
<dbReference type="PANTHER" id="PTHR30566:SF5">
    <property type="entry name" value="MECHANOSENSITIVE ION CHANNEL PROTEIN 1, MITOCHONDRIAL-RELATED"/>
    <property type="match status" value="1"/>
</dbReference>
<dbReference type="GO" id="GO:0008381">
    <property type="term" value="F:mechanosensitive monoatomic ion channel activity"/>
    <property type="evidence" value="ECO:0007669"/>
    <property type="project" value="UniProtKB-ARBA"/>
</dbReference>
<dbReference type="AlphaFoldDB" id="A0A6S6UGX6"/>
<proteinExistence type="predicted"/>
<keyword evidence="3 5" id="KW-1133">Transmembrane helix</keyword>
<evidence type="ECO:0000256" key="3">
    <source>
        <dbReference type="ARBA" id="ARBA00022989"/>
    </source>
</evidence>
<comment type="subcellular location">
    <subcellularLocation>
        <location evidence="1">Membrane</location>
    </subcellularLocation>
</comment>
<sequence>MKKTVVQGIVIILIMAFKRYKIHVLNSSENQWLKEIDVGFVDVLLNYIYFLLILSFAKGFIFFWYRKSKKIDPQKTDNIIFGLNNIHVLVVGVVTVLTGIALMGIDVKAFFASLSIIAAAIAIISKDYISNVIGGMLIAFSSDINIGDYIKVGANKGKVIDMSITMFSLLTDDDDVVIIPNNMVYALDVINYTKRAIKKTSIEFEITLEAISTVSQLETDLVATLTEFDRIIQSDSYNLKAVGIKKDYIEFKFQYILDIPDREKEKDIRKKVIRRVVQIIKKVDPVES</sequence>
<protein>
    <submittedName>
        <fullName evidence="7">Mechanosensitive ion channel protein MscS</fullName>
    </submittedName>
</protein>
<dbReference type="InterPro" id="IPR006685">
    <property type="entry name" value="MscS_channel_2nd"/>
</dbReference>
<accession>A0A6S6UGX6</accession>
<dbReference type="Gene3D" id="2.30.30.60">
    <property type="match status" value="1"/>
</dbReference>
<feature type="transmembrane region" description="Helical" evidence="5">
    <location>
        <begin position="86"/>
        <end position="105"/>
    </location>
</feature>
<evidence type="ECO:0000256" key="5">
    <source>
        <dbReference type="SAM" id="Phobius"/>
    </source>
</evidence>
<dbReference type="EMBL" id="CACVAQ010000428">
    <property type="protein sequence ID" value="CAA6828407.1"/>
    <property type="molecule type" value="Genomic_DNA"/>
</dbReference>
<dbReference type="SUPFAM" id="SSF50182">
    <property type="entry name" value="Sm-like ribonucleoproteins"/>
    <property type="match status" value="1"/>
</dbReference>
<dbReference type="Pfam" id="PF00924">
    <property type="entry name" value="MS_channel_2nd"/>
    <property type="match status" value="1"/>
</dbReference>
<dbReference type="InterPro" id="IPR010920">
    <property type="entry name" value="LSM_dom_sf"/>
</dbReference>
<keyword evidence="4 5" id="KW-0472">Membrane</keyword>
<feature type="transmembrane region" description="Helical" evidence="5">
    <location>
        <begin position="111"/>
        <end position="129"/>
    </location>
</feature>
<keyword evidence="2 5" id="KW-0812">Transmembrane</keyword>
<name>A0A6S6UGX6_9BACT</name>
<dbReference type="Gene3D" id="1.10.287.1260">
    <property type="match status" value="1"/>
</dbReference>
<dbReference type="GO" id="GO:0016020">
    <property type="term" value="C:membrane"/>
    <property type="evidence" value="ECO:0007669"/>
    <property type="project" value="UniProtKB-SubCell"/>
</dbReference>
<gene>
    <name evidence="7" type="ORF">HELGO_WM22546</name>
</gene>
<reference evidence="7" key="1">
    <citation type="submission" date="2020-01" db="EMBL/GenBank/DDBJ databases">
        <authorList>
            <person name="Meier V. D."/>
            <person name="Meier V D."/>
        </authorList>
    </citation>
    <scope>NUCLEOTIDE SEQUENCE</scope>
    <source>
        <strain evidence="7">HLG_WM_MAG_10</strain>
    </source>
</reference>
<organism evidence="7">
    <name type="scientific">uncultured Aureispira sp</name>
    <dbReference type="NCBI Taxonomy" id="1331704"/>
    <lineage>
        <taxon>Bacteria</taxon>
        <taxon>Pseudomonadati</taxon>
        <taxon>Bacteroidota</taxon>
        <taxon>Saprospiria</taxon>
        <taxon>Saprospirales</taxon>
        <taxon>Saprospiraceae</taxon>
        <taxon>Aureispira</taxon>
        <taxon>environmental samples</taxon>
    </lineage>
</organism>
<dbReference type="InterPro" id="IPR023408">
    <property type="entry name" value="MscS_beta-dom_sf"/>
</dbReference>
<evidence type="ECO:0000256" key="4">
    <source>
        <dbReference type="ARBA" id="ARBA00023136"/>
    </source>
</evidence>